<sequence length="422" mass="43868">MPSRQEQVRSHQFAVQRVVAAVVTRDTDPDRLPFRRVAGATLAGVLVATIGFGAVAAYAAITGGEPDDWRASNTVIVERESGTRYALRDGRLHPVANYTSALLIAGTGAVTRLVPRAALKDEPRGGPIGIADAPDPPPAAERLVTGPWTACSAARERSAPLMGRAAPDSTPLAGRALLAEHPDGSVHLVWQGRRHLIRDVELVLSALGWTGEQPMPVAPAVLGVLSGGADLARTPIEGEGSPSRHVPGATVGEVFVVVTQGGQRQFAVAYTSGLAAITQVEADLILTDLHQSRPTRLTQGEYADLPKVANRPAAAPPPATTPPLAASTGAVCVQVDEATAEVHLAARLPSGPAVEPGRGALIEAGGDVWLVTDRGRRHAVTDPEARALLGYADMLPASVPAAFLALLPEGSPLTREAALRPL</sequence>
<dbReference type="Proteomes" id="UP001144280">
    <property type="component" value="Unassembled WGS sequence"/>
</dbReference>
<keyword evidence="13" id="KW-1185">Reference proteome</keyword>
<feature type="region of interest" description="Disordered" evidence="10">
    <location>
        <begin position="299"/>
        <end position="322"/>
    </location>
</feature>
<dbReference type="PANTHER" id="PTHR40765:SF2">
    <property type="entry name" value="ESX-2 SECRETION SYSTEM ATPASE ECCB2"/>
    <property type="match status" value="1"/>
</dbReference>
<dbReference type="Gene3D" id="2.40.50.910">
    <property type="entry name" value="Type VII secretion system EccB, repeat 3 domain"/>
    <property type="match status" value="1"/>
</dbReference>
<dbReference type="InterPro" id="IPR042485">
    <property type="entry name" value="T7SS_EccB_R3"/>
</dbReference>
<evidence type="ECO:0000256" key="1">
    <source>
        <dbReference type="ARBA" id="ARBA00004162"/>
    </source>
</evidence>
<dbReference type="PANTHER" id="PTHR40765">
    <property type="entry name" value="ESX-2 SECRETION SYSTEM ATPASE ECCB2"/>
    <property type="match status" value="1"/>
</dbReference>
<feature type="transmembrane region" description="Helical" evidence="11">
    <location>
        <begin position="37"/>
        <end position="61"/>
    </location>
</feature>
<evidence type="ECO:0000256" key="10">
    <source>
        <dbReference type="SAM" id="MobiDB-lite"/>
    </source>
</evidence>
<evidence type="ECO:0000256" key="9">
    <source>
        <dbReference type="ARBA" id="ARBA00023136"/>
    </source>
</evidence>
<name>A0ABQ5QLM2_9ACTN</name>
<evidence type="ECO:0000313" key="13">
    <source>
        <dbReference type="Proteomes" id="UP001144280"/>
    </source>
</evidence>
<organism evidence="12 13">
    <name type="scientific">Phytohabitans aurantiacus</name>
    <dbReference type="NCBI Taxonomy" id="3016789"/>
    <lineage>
        <taxon>Bacteria</taxon>
        <taxon>Bacillati</taxon>
        <taxon>Actinomycetota</taxon>
        <taxon>Actinomycetes</taxon>
        <taxon>Micromonosporales</taxon>
        <taxon>Micromonosporaceae</taxon>
    </lineage>
</organism>
<keyword evidence="6" id="KW-0378">Hydrolase</keyword>
<protein>
    <submittedName>
        <fullName evidence="12">Type VII secretion protein EccB</fullName>
    </submittedName>
</protein>
<comment type="caution">
    <text evidence="12">The sequence shown here is derived from an EMBL/GenBank/DDBJ whole genome shotgun (WGS) entry which is preliminary data.</text>
</comment>
<keyword evidence="3" id="KW-1003">Cell membrane</keyword>
<comment type="subcellular location">
    <subcellularLocation>
        <location evidence="1">Cell membrane</location>
        <topology evidence="1">Single-pass membrane protein</topology>
    </subcellularLocation>
</comment>
<evidence type="ECO:0000256" key="6">
    <source>
        <dbReference type="ARBA" id="ARBA00022801"/>
    </source>
</evidence>
<dbReference type="EMBL" id="BSDI01000001">
    <property type="protein sequence ID" value="GLH94741.1"/>
    <property type="molecule type" value="Genomic_DNA"/>
</dbReference>
<evidence type="ECO:0000256" key="8">
    <source>
        <dbReference type="ARBA" id="ARBA00022989"/>
    </source>
</evidence>
<dbReference type="InterPro" id="IPR044857">
    <property type="entry name" value="T7SS_EccB_R1"/>
</dbReference>
<evidence type="ECO:0000313" key="12">
    <source>
        <dbReference type="EMBL" id="GLH94741.1"/>
    </source>
</evidence>
<proteinExistence type="inferred from homology"/>
<dbReference type="NCBIfam" id="TIGR03919">
    <property type="entry name" value="T7SS_EccB"/>
    <property type="match status" value="1"/>
</dbReference>
<evidence type="ECO:0000256" key="3">
    <source>
        <dbReference type="ARBA" id="ARBA00022475"/>
    </source>
</evidence>
<dbReference type="RefSeq" id="WP_281891554.1">
    <property type="nucleotide sequence ID" value="NZ_BSDI01000001.1"/>
</dbReference>
<evidence type="ECO:0000256" key="2">
    <source>
        <dbReference type="ARBA" id="ARBA00008149"/>
    </source>
</evidence>
<evidence type="ECO:0000256" key="4">
    <source>
        <dbReference type="ARBA" id="ARBA00022692"/>
    </source>
</evidence>
<reference evidence="12" key="1">
    <citation type="submission" date="2022-12" db="EMBL/GenBank/DDBJ databases">
        <title>New Phytohabitans aurantiacus sp. RD004123 nov., an actinomycete isolated from soil.</title>
        <authorList>
            <person name="Triningsih D.W."/>
            <person name="Harunari E."/>
            <person name="Igarashi Y."/>
        </authorList>
    </citation>
    <scope>NUCLEOTIDE SEQUENCE</scope>
    <source>
        <strain evidence="12">RD004123</strain>
    </source>
</reference>
<evidence type="ECO:0000256" key="5">
    <source>
        <dbReference type="ARBA" id="ARBA00022741"/>
    </source>
</evidence>
<gene>
    <name evidence="12" type="ORF">Pa4123_00130</name>
</gene>
<evidence type="ECO:0000256" key="11">
    <source>
        <dbReference type="SAM" id="Phobius"/>
    </source>
</evidence>
<accession>A0ABQ5QLM2</accession>
<dbReference type="Gene3D" id="3.30.2390.20">
    <property type="entry name" value="Type VII secretion system EccB, repeat 1 domain"/>
    <property type="match status" value="1"/>
</dbReference>
<keyword evidence="5" id="KW-0547">Nucleotide-binding</keyword>
<comment type="similarity">
    <text evidence="2">Belongs to the EccB family.</text>
</comment>
<dbReference type="InterPro" id="IPR007795">
    <property type="entry name" value="T7SS_EccB"/>
</dbReference>
<keyword evidence="8 11" id="KW-1133">Transmembrane helix</keyword>
<keyword evidence="9 11" id="KW-0472">Membrane</keyword>
<evidence type="ECO:0000256" key="7">
    <source>
        <dbReference type="ARBA" id="ARBA00022840"/>
    </source>
</evidence>
<keyword evidence="7" id="KW-0067">ATP-binding</keyword>
<dbReference type="Pfam" id="PF05108">
    <property type="entry name" value="T7SS_ESX1_EccB"/>
    <property type="match status" value="2"/>
</dbReference>
<keyword evidence="4 11" id="KW-0812">Transmembrane</keyword>